<accession>A0A9W4E686</accession>
<dbReference type="EMBL" id="CAJSLV010000053">
    <property type="protein sequence ID" value="CAG6394089.1"/>
    <property type="molecule type" value="Genomic_DNA"/>
</dbReference>
<organism evidence="1 2">
    <name type="scientific">Actinacidiphila cocklensis</name>
    <dbReference type="NCBI Taxonomy" id="887465"/>
    <lineage>
        <taxon>Bacteria</taxon>
        <taxon>Bacillati</taxon>
        <taxon>Actinomycetota</taxon>
        <taxon>Actinomycetes</taxon>
        <taxon>Kitasatosporales</taxon>
        <taxon>Streptomycetaceae</taxon>
        <taxon>Actinacidiphila</taxon>
    </lineage>
</organism>
<keyword evidence="2" id="KW-1185">Reference proteome</keyword>
<dbReference type="Proteomes" id="UP001152519">
    <property type="component" value="Unassembled WGS sequence"/>
</dbReference>
<evidence type="ECO:0000313" key="2">
    <source>
        <dbReference type="Proteomes" id="UP001152519"/>
    </source>
</evidence>
<sequence length="308" mass="33503">MSIAVPASRGRVPAVVAEQFAAARGRRVSAFVTRTSRGIGQRCPWELVSIGGHTDSERGAVAWIIAEALMRQRCGKVTHAFDSWRTATLGGAPLNGQLRQLVTAFAEPVFKPQTDPAAKPHHGVPGHVGEWLWYLLALESPDTAARAREYLTPPKDNVNDSGGDGLVIYRSRSGTGPELLFRLWEMKKYTGKDDSVTDTVRGAWDQLSESGINYVISQIAWADREVSGDVGTFVSELADLWLEGHPSSGAGVSVATNASAAPKQRAFTTSHERIPHLRHDGQLEGLIVAIDDFPDFARQVQELVWTAL</sequence>
<protein>
    <submittedName>
        <fullName evidence="1">Uncharacterized protein</fullName>
    </submittedName>
</protein>
<proteinExistence type="predicted"/>
<name>A0A9W4E686_9ACTN</name>
<dbReference type="AlphaFoldDB" id="A0A9W4E686"/>
<reference evidence="1" key="1">
    <citation type="submission" date="2021-05" db="EMBL/GenBank/DDBJ databases">
        <authorList>
            <person name="Arsene-Ploetze F."/>
        </authorList>
    </citation>
    <scope>NUCLEOTIDE SEQUENCE</scope>
    <source>
        <strain evidence="1">DSM 42138</strain>
    </source>
</reference>
<gene>
    <name evidence="1" type="ORF">SCOCK_240041</name>
</gene>
<comment type="caution">
    <text evidence="1">The sequence shown here is derived from an EMBL/GenBank/DDBJ whole genome shotgun (WGS) entry which is preliminary data.</text>
</comment>
<evidence type="ECO:0000313" key="1">
    <source>
        <dbReference type="EMBL" id="CAG6394089.1"/>
    </source>
</evidence>